<name>A0A6C2TY51_PONDE</name>
<feature type="domain" description="HTH araC/xylS-type" evidence="4">
    <location>
        <begin position="277"/>
        <end position="375"/>
    </location>
</feature>
<dbReference type="SUPFAM" id="SSF46689">
    <property type="entry name" value="Homeodomain-like"/>
    <property type="match status" value="1"/>
</dbReference>
<dbReference type="SMART" id="SM00342">
    <property type="entry name" value="HTH_ARAC"/>
    <property type="match status" value="1"/>
</dbReference>
<accession>A0A6C2TY51</accession>
<keyword evidence="6" id="KW-1185">Reference proteome</keyword>
<dbReference type="Gene3D" id="1.10.10.60">
    <property type="entry name" value="Homeodomain-like"/>
    <property type="match status" value="1"/>
</dbReference>
<evidence type="ECO:0000313" key="5">
    <source>
        <dbReference type="EMBL" id="VGO12529.1"/>
    </source>
</evidence>
<keyword evidence="1" id="KW-0805">Transcription regulation</keyword>
<keyword evidence="3" id="KW-0804">Transcription</keyword>
<dbReference type="Gene3D" id="3.40.50.2300">
    <property type="match status" value="2"/>
</dbReference>
<dbReference type="AlphaFoldDB" id="A0A6C2TY51"/>
<dbReference type="SUPFAM" id="SSF53822">
    <property type="entry name" value="Periplasmic binding protein-like I"/>
    <property type="match status" value="1"/>
</dbReference>
<evidence type="ECO:0000259" key="4">
    <source>
        <dbReference type="PROSITE" id="PS01124"/>
    </source>
</evidence>
<dbReference type="RefSeq" id="WP_168441991.1">
    <property type="nucleotide sequence ID" value="NZ_CAAHFG010000001.1"/>
</dbReference>
<evidence type="ECO:0000313" key="6">
    <source>
        <dbReference type="Proteomes" id="UP000366872"/>
    </source>
</evidence>
<dbReference type="Pfam" id="PF12833">
    <property type="entry name" value="HTH_18"/>
    <property type="match status" value="1"/>
</dbReference>
<dbReference type="InterPro" id="IPR018060">
    <property type="entry name" value="HTH_AraC"/>
</dbReference>
<dbReference type="InterPro" id="IPR046335">
    <property type="entry name" value="LacI/GalR-like_sensor"/>
</dbReference>
<evidence type="ECO:0000256" key="1">
    <source>
        <dbReference type="ARBA" id="ARBA00023015"/>
    </source>
</evidence>
<organism evidence="5 6">
    <name type="scientific">Pontiella desulfatans</name>
    <dbReference type="NCBI Taxonomy" id="2750659"/>
    <lineage>
        <taxon>Bacteria</taxon>
        <taxon>Pseudomonadati</taxon>
        <taxon>Kiritimatiellota</taxon>
        <taxon>Kiritimatiellia</taxon>
        <taxon>Kiritimatiellales</taxon>
        <taxon>Pontiellaceae</taxon>
        <taxon>Pontiella</taxon>
    </lineage>
</organism>
<dbReference type="InterPro" id="IPR009057">
    <property type="entry name" value="Homeodomain-like_sf"/>
</dbReference>
<evidence type="ECO:0000256" key="3">
    <source>
        <dbReference type="ARBA" id="ARBA00023163"/>
    </source>
</evidence>
<dbReference type="PROSITE" id="PS01124">
    <property type="entry name" value="HTH_ARAC_FAMILY_2"/>
    <property type="match status" value="1"/>
</dbReference>
<protein>
    <submittedName>
        <fullName evidence="5">Xylose operon regulatory protein</fullName>
    </submittedName>
</protein>
<dbReference type="PANTHER" id="PTHR30146:SF24">
    <property type="entry name" value="XYLOSE OPERON REGULATORY PROTEIN"/>
    <property type="match status" value="1"/>
</dbReference>
<dbReference type="PANTHER" id="PTHR30146">
    <property type="entry name" value="LACI-RELATED TRANSCRIPTIONAL REPRESSOR"/>
    <property type="match status" value="1"/>
</dbReference>
<keyword evidence="2" id="KW-0238">DNA-binding</keyword>
<proteinExistence type="predicted"/>
<sequence length="381" mass="42206">MDSFPHILMMIESSRESGRRLISGVADYARHFGPWQFHWNPQGEVYRAKALEAGRFDGALIRDDVDASALVDAGIPVVVFSYSKHRHSGIGWVNTDDHGLSKGVANHFLQRGFRHFAFFGSAAWPWAVRRCEGFSEALRKSGFEADVYPGIEPSLERFDDADVVRWLQGLPRPVALMAANDDLGLKVVELCREAGLRVPYDCAVVGVDNDPCVCGLSNPSLSSVGIDQYQSGYLAAEMLGNMMKGTAPENLVITAKTGELVVRQSSDIVAVDNEAVVKALRFIQNNAHRALTSDEVALASGLYRRGLERGFRTHLSCTIKEYCREARATHLENILRESRESLEKIAGQCGFAQASHLTRFFTSVRGETPSNYRKRIALRQG</sequence>
<gene>
    <name evidence="5" type="primary">xylR_1</name>
    <name evidence="5" type="ORF">PDESU_01082</name>
</gene>
<evidence type="ECO:0000256" key="2">
    <source>
        <dbReference type="ARBA" id="ARBA00023125"/>
    </source>
</evidence>
<reference evidence="5 6" key="1">
    <citation type="submission" date="2019-04" db="EMBL/GenBank/DDBJ databases">
        <authorList>
            <person name="Van Vliet M D."/>
        </authorList>
    </citation>
    <scope>NUCLEOTIDE SEQUENCE [LARGE SCALE GENOMIC DNA]</scope>
    <source>
        <strain evidence="5 6">F1</strain>
    </source>
</reference>
<dbReference type="CDD" id="cd01543">
    <property type="entry name" value="PBP1_XylR"/>
    <property type="match status" value="1"/>
</dbReference>
<dbReference type="Proteomes" id="UP000366872">
    <property type="component" value="Unassembled WGS sequence"/>
</dbReference>
<dbReference type="InterPro" id="IPR028082">
    <property type="entry name" value="Peripla_BP_I"/>
</dbReference>
<dbReference type="Pfam" id="PF13377">
    <property type="entry name" value="Peripla_BP_3"/>
    <property type="match status" value="1"/>
</dbReference>
<dbReference type="GO" id="GO:0003700">
    <property type="term" value="F:DNA-binding transcription factor activity"/>
    <property type="evidence" value="ECO:0007669"/>
    <property type="project" value="InterPro"/>
</dbReference>
<dbReference type="EMBL" id="CAAHFG010000001">
    <property type="protein sequence ID" value="VGO12529.1"/>
    <property type="molecule type" value="Genomic_DNA"/>
</dbReference>
<dbReference type="GO" id="GO:0000976">
    <property type="term" value="F:transcription cis-regulatory region binding"/>
    <property type="evidence" value="ECO:0007669"/>
    <property type="project" value="TreeGrafter"/>
</dbReference>